<dbReference type="RefSeq" id="WP_146883986.1">
    <property type="nucleotide sequence ID" value="NZ_BJXB01000006.1"/>
</dbReference>
<protein>
    <submittedName>
        <fullName evidence="2">Uncharacterized protein</fullName>
    </submittedName>
</protein>
<evidence type="ECO:0000256" key="1">
    <source>
        <dbReference type="SAM" id="Phobius"/>
    </source>
</evidence>
<gene>
    <name evidence="2" type="ORF">DC3_18090</name>
</gene>
<feature type="transmembrane region" description="Helical" evidence="1">
    <location>
        <begin position="33"/>
        <end position="51"/>
    </location>
</feature>
<proteinExistence type="predicted"/>
<evidence type="ECO:0000313" key="3">
    <source>
        <dbReference type="Proteomes" id="UP000321306"/>
    </source>
</evidence>
<reference evidence="2 3" key="1">
    <citation type="submission" date="2019-07" db="EMBL/GenBank/DDBJ databases">
        <title>Whole genome shotgun sequence of Deinococcus cellulosilyticus NBRC 106333.</title>
        <authorList>
            <person name="Hosoyama A."/>
            <person name="Uohara A."/>
            <person name="Ohji S."/>
            <person name="Ichikawa N."/>
        </authorList>
    </citation>
    <scope>NUCLEOTIDE SEQUENCE [LARGE SCALE GENOMIC DNA]</scope>
    <source>
        <strain evidence="2 3">NBRC 106333</strain>
    </source>
</reference>
<evidence type="ECO:0000313" key="2">
    <source>
        <dbReference type="EMBL" id="GEM46174.1"/>
    </source>
</evidence>
<sequence length="411" mass="47836">MQQLTTFLFNLWATGAFFFGVLSGRWIVQDNVWPLLLAQLFLISLLTWPLYRRKYERIRAVAGWQYAGLVAGLIVGMGEFWWAKGLWWLSLIAGLGFLIVAVQMPQSLNAWIWDMVFRCKRLEPWLCPHLQSRMQVLDSGVLDLFEVTEIKEQLEGGVVQSREQSSTTHEVRWQGDSLYSGDLKDAENWLLARYRNYRRVWLLPISPEVGPAQTLTRKEEKKMTTTDMWAELHQPSQQEVLKYSPFELRVWTFSESNLSDLEGPYRVDHSEDSPLFHDLQGREGWTLEQHELGLVGRVEVWLRDLKVAECPSLEAAQAEVLSRYREYRQIRGLGSELDRADIDFMPLPMKHLLTVLPRNGGSMKVSLQELEEMDPSNLETIELYLGKHLLGTFQTPDELRRYLQKHAIREL</sequence>
<keyword evidence="1" id="KW-0472">Membrane</keyword>
<feature type="transmembrane region" description="Helical" evidence="1">
    <location>
        <begin position="88"/>
        <end position="112"/>
    </location>
</feature>
<keyword evidence="1" id="KW-1133">Transmembrane helix</keyword>
<dbReference type="Proteomes" id="UP000321306">
    <property type="component" value="Unassembled WGS sequence"/>
</dbReference>
<dbReference type="AlphaFoldDB" id="A0A511N002"/>
<name>A0A511N002_DEIC1</name>
<feature type="transmembrane region" description="Helical" evidence="1">
    <location>
        <begin position="7"/>
        <end position="27"/>
    </location>
</feature>
<feature type="transmembrane region" description="Helical" evidence="1">
    <location>
        <begin position="63"/>
        <end position="82"/>
    </location>
</feature>
<comment type="caution">
    <text evidence="2">The sequence shown here is derived from an EMBL/GenBank/DDBJ whole genome shotgun (WGS) entry which is preliminary data.</text>
</comment>
<dbReference type="EMBL" id="BJXB01000006">
    <property type="protein sequence ID" value="GEM46174.1"/>
    <property type="molecule type" value="Genomic_DNA"/>
</dbReference>
<accession>A0A511N002</accession>
<keyword evidence="3" id="KW-1185">Reference proteome</keyword>
<organism evidence="2 3">
    <name type="scientific">Deinococcus cellulosilyticus (strain DSM 18568 / NBRC 106333 / KACC 11606 / 5516J-15)</name>
    <dbReference type="NCBI Taxonomy" id="1223518"/>
    <lineage>
        <taxon>Bacteria</taxon>
        <taxon>Thermotogati</taxon>
        <taxon>Deinococcota</taxon>
        <taxon>Deinococci</taxon>
        <taxon>Deinococcales</taxon>
        <taxon>Deinococcaceae</taxon>
        <taxon>Deinococcus</taxon>
    </lineage>
</organism>
<keyword evidence="1" id="KW-0812">Transmembrane</keyword>